<evidence type="ECO:0000313" key="1">
    <source>
        <dbReference type="EMBL" id="AEV33510.1"/>
    </source>
</evidence>
<dbReference type="STRING" id="926562.Oweho_2542"/>
<dbReference type="AlphaFoldDB" id="G8R8B7"/>
<gene>
    <name evidence="1" type="ordered locus">Oweho_2542</name>
</gene>
<reference evidence="1 2" key="1">
    <citation type="journal article" date="2012" name="Stand. Genomic Sci.">
        <title>Genome sequence of the orange-pigmented seawater bacterium Owenweeksia hongkongensis type strain (UST20020801(T)).</title>
        <authorList>
            <person name="Riedel T."/>
            <person name="Held B."/>
            <person name="Nolan M."/>
            <person name="Lucas S."/>
            <person name="Lapidus A."/>
            <person name="Tice H."/>
            <person name="Del Rio T.G."/>
            <person name="Cheng J.F."/>
            <person name="Han C."/>
            <person name="Tapia R."/>
            <person name="Goodwin L.A."/>
            <person name="Pitluck S."/>
            <person name="Liolios K."/>
            <person name="Mavromatis K."/>
            <person name="Pagani I."/>
            <person name="Ivanova N."/>
            <person name="Mikhailova N."/>
            <person name="Pati A."/>
            <person name="Chen A."/>
            <person name="Palaniappan K."/>
            <person name="Rohde M."/>
            <person name="Tindall B.J."/>
            <person name="Detter J.C."/>
            <person name="Goker M."/>
            <person name="Woyke T."/>
            <person name="Bristow J."/>
            <person name="Eisen J.A."/>
            <person name="Markowitz V."/>
            <person name="Hugenholtz P."/>
            <person name="Klenk H.P."/>
            <person name="Kyrpides N.C."/>
        </authorList>
    </citation>
    <scope>NUCLEOTIDE SEQUENCE</scope>
    <source>
        <strain evidence="2">DSM 17368 / JCM 12287 / NRRL B-23963</strain>
    </source>
</reference>
<proteinExistence type="predicted"/>
<dbReference type="EMBL" id="CP003156">
    <property type="protein sequence ID" value="AEV33510.1"/>
    <property type="molecule type" value="Genomic_DNA"/>
</dbReference>
<dbReference type="HOGENOM" id="CLU_1480635_0_0_10"/>
<dbReference type="KEGG" id="oho:Oweho_2542"/>
<dbReference type="Proteomes" id="UP000005631">
    <property type="component" value="Chromosome"/>
</dbReference>
<keyword evidence="2" id="KW-1185">Reference proteome</keyword>
<evidence type="ECO:0000313" key="2">
    <source>
        <dbReference type="Proteomes" id="UP000005631"/>
    </source>
</evidence>
<sequence length="182" mass="21553">MNTFSRLIHFPNEILDYSYRYIIHSDFIIADQELFMQLLESIANGAIHDKVLLQNYTEVSYHDEKGGHILTEHEVAIKGEELLQNLRRYEKENFFLVAERFSLKQGNQNNWFVYVNSSIELMLLCTKKPLDAKTLSNTEKWIISNLSEHYEFLKGIRVRDSILSMLQKDMNIFNKDNLAWEE</sequence>
<accession>G8R8B7</accession>
<name>G8R8B7_OWEHD</name>
<dbReference type="RefSeq" id="WP_014202859.1">
    <property type="nucleotide sequence ID" value="NC_016599.1"/>
</dbReference>
<protein>
    <submittedName>
        <fullName evidence="1">Uncharacterized protein</fullName>
    </submittedName>
</protein>
<organism evidence="1 2">
    <name type="scientific">Owenweeksia hongkongensis (strain DSM 17368 / CIP 108786 / JCM 12287 / NRRL B-23963 / UST20020801)</name>
    <dbReference type="NCBI Taxonomy" id="926562"/>
    <lineage>
        <taxon>Bacteria</taxon>
        <taxon>Pseudomonadati</taxon>
        <taxon>Bacteroidota</taxon>
        <taxon>Flavobacteriia</taxon>
        <taxon>Flavobacteriales</taxon>
        <taxon>Owenweeksiaceae</taxon>
        <taxon>Owenweeksia</taxon>
    </lineage>
</organism>